<dbReference type="Proteomes" id="UP000245081">
    <property type="component" value="Unassembled WGS sequence"/>
</dbReference>
<dbReference type="InterPro" id="IPR034660">
    <property type="entry name" value="DinB/YfiT-like"/>
</dbReference>
<dbReference type="Pfam" id="PF05163">
    <property type="entry name" value="DinB"/>
    <property type="match status" value="1"/>
</dbReference>
<gene>
    <name evidence="3" type="ORF">NMK_3067</name>
</gene>
<dbReference type="AlphaFoldDB" id="A0A2R5FB48"/>
<proteinExistence type="inferred from homology"/>
<evidence type="ECO:0000256" key="1">
    <source>
        <dbReference type="ARBA" id="ARBA00008635"/>
    </source>
</evidence>
<dbReference type="InterPro" id="IPR007837">
    <property type="entry name" value="DinB"/>
</dbReference>
<comment type="similarity">
    <text evidence="1">Belongs to the DinB family.</text>
</comment>
<dbReference type="PANTHER" id="PTHR37302">
    <property type="entry name" value="SLR1116 PROTEIN"/>
    <property type="match status" value="1"/>
</dbReference>
<dbReference type="EMBL" id="BDOQ01000019">
    <property type="protein sequence ID" value="GBG15460.1"/>
    <property type="molecule type" value="Genomic_DNA"/>
</dbReference>
<sequence>MGFKQHFLYLADYQHWANDMLFDALDHLDDERRQAPQKLYYGSIHGSLDHFLFFWRKWVARIQGVNFNEGYVPGNRLEWRDLKNQLRQEVRNFQRWLEQQPESFFDSKLIYRRAVNQEVREIWVRDALTHLYTYASLERGHVSATASALGAPFPDMAYHLYRQEMGEHLEHLRKA</sequence>
<keyword evidence="4" id="KW-1185">Reference proteome</keyword>
<dbReference type="Gene3D" id="1.20.120.450">
    <property type="entry name" value="dinb family like domain"/>
    <property type="match status" value="1"/>
</dbReference>
<protein>
    <submittedName>
        <fullName evidence="3">Rod shape-determining protein RodA</fullName>
    </submittedName>
</protein>
<evidence type="ECO:0000313" key="4">
    <source>
        <dbReference type="Proteomes" id="UP000245081"/>
    </source>
</evidence>
<dbReference type="GO" id="GO:0046872">
    <property type="term" value="F:metal ion binding"/>
    <property type="evidence" value="ECO:0007669"/>
    <property type="project" value="UniProtKB-KW"/>
</dbReference>
<comment type="caution">
    <text evidence="3">The sequence shown here is derived from an EMBL/GenBank/DDBJ whole genome shotgun (WGS) entry which is preliminary data.</text>
</comment>
<dbReference type="OrthoDB" id="9807509at2"/>
<dbReference type="SUPFAM" id="SSF109854">
    <property type="entry name" value="DinB/YfiT-like putative metalloenzymes"/>
    <property type="match status" value="1"/>
</dbReference>
<keyword evidence="2" id="KW-0479">Metal-binding</keyword>
<dbReference type="PANTHER" id="PTHR37302:SF3">
    <property type="entry name" value="DAMAGE-INDUCIBLE PROTEIN DINB"/>
    <property type="match status" value="1"/>
</dbReference>
<organism evidence="3 4">
    <name type="scientific">Novimethylophilus kurashikiensis</name>
    <dbReference type="NCBI Taxonomy" id="1825523"/>
    <lineage>
        <taxon>Bacteria</taxon>
        <taxon>Pseudomonadati</taxon>
        <taxon>Pseudomonadota</taxon>
        <taxon>Betaproteobacteria</taxon>
        <taxon>Nitrosomonadales</taxon>
        <taxon>Methylophilaceae</taxon>
        <taxon>Novimethylophilus</taxon>
    </lineage>
</organism>
<evidence type="ECO:0000256" key="2">
    <source>
        <dbReference type="ARBA" id="ARBA00022723"/>
    </source>
</evidence>
<accession>A0A2R5FB48</accession>
<evidence type="ECO:0000313" key="3">
    <source>
        <dbReference type="EMBL" id="GBG15460.1"/>
    </source>
</evidence>
<dbReference type="RefSeq" id="WP_109016619.1">
    <property type="nucleotide sequence ID" value="NZ_BDOQ01000019.1"/>
</dbReference>
<reference evidence="3 4" key="1">
    <citation type="journal article" date="2018" name="Environ. Microbiol.">
        <title>Isolation and genomic characterization of Novimethylophilus kurashikiensis gen. nov. sp. nov., a new lanthanide-dependent methylotrophic species of Methylophilaceae.</title>
        <authorList>
            <person name="Lv H."/>
            <person name="Sahin N."/>
            <person name="Tani A."/>
        </authorList>
    </citation>
    <scope>NUCLEOTIDE SEQUENCE [LARGE SCALE GENOMIC DNA]</scope>
    <source>
        <strain evidence="3 4">La2-4</strain>
    </source>
</reference>
<name>A0A2R5FB48_9PROT</name>